<evidence type="ECO:0000313" key="2">
    <source>
        <dbReference type="Proteomes" id="UP000809273"/>
    </source>
</evidence>
<dbReference type="AlphaFoldDB" id="A0A9D8KF28"/>
<gene>
    <name evidence="1" type="ORF">JW984_06365</name>
</gene>
<reference evidence="1" key="1">
    <citation type="journal article" date="2021" name="Environ. Microbiol.">
        <title>Genomic characterization of three novel Desulfobacterota classes expand the metabolic and phylogenetic diversity of the phylum.</title>
        <authorList>
            <person name="Murphy C.L."/>
            <person name="Biggerstaff J."/>
            <person name="Eichhorn A."/>
            <person name="Ewing E."/>
            <person name="Shahan R."/>
            <person name="Soriano D."/>
            <person name="Stewart S."/>
            <person name="VanMol K."/>
            <person name="Walker R."/>
            <person name="Walters P."/>
            <person name="Elshahed M.S."/>
            <person name="Youssef N.H."/>
        </authorList>
    </citation>
    <scope>NUCLEOTIDE SEQUENCE</scope>
    <source>
        <strain evidence="1">Zod_Metabat.24</strain>
    </source>
</reference>
<dbReference type="Proteomes" id="UP000809273">
    <property type="component" value="Unassembled WGS sequence"/>
</dbReference>
<comment type="caution">
    <text evidence="1">The sequence shown here is derived from an EMBL/GenBank/DDBJ whole genome shotgun (WGS) entry which is preliminary data.</text>
</comment>
<dbReference type="EMBL" id="JAFGIX010000029">
    <property type="protein sequence ID" value="MBN1572805.1"/>
    <property type="molecule type" value="Genomic_DNA"/>
</dbReference>
<accession>A0A9D8KF28</accession>
<sequence>MSFFYKEDFNFPDTYQEGIDIKTAGNGVIFKEGDKAHIQTFEHSDAAFFVTSEGLSSQKCRNTPFRVSIKYRIDHLEAGNAVPTARFYIKETQPETGALGISSMFAFVNNSSGSIREYWVNNVAANKYFNGSTATWTSSSNYVRLINLNTWYTLIITYHPESREMTLNNGVYNVNTDGVINIGDNPLWLVSGFNMATDNYGRISLDYIYVEDLRISRSFSSVNSLTTESRIKSAFDGTFLTALNDLVNRHRESLTVKNAILDHLPLRESLQAINRIGERASDRRSYDIKIYLDDQDIGGTVESWDVTYDEETYTKQVGIKLKDKAILKNKRPYTLSNEKFFEPRIKIVIDGTSIGDFFWEDASRLEKFGEFDADIGGRSLTAILDRPFMEPLTTVFGEDTTKKEVAESLSSTVPISWNILNSKIYADTYGVKNKTPGEIIRAMVTAGGGSLYTDFEDGLICDYKPFDTTGKSPVASIVDSEIVESSRKIDLPTGENSIELFGFDKVSALGRWPVVNLIASKYTLRSNGSDSLKLTAYCYNKDGSFSEVETIEYEEATPSTPNKISVSKRIKRVIGIWKDVNGSPGDPVPGPFEFDGTTITTTAEMGNFSHLVTYDGGETCSFSVDKLAGVKDSEVLIENGVAKTTLRASAGGGGYATATATFKGQSDSLTIRMDDPRVSDIDAAADPTKIARGKTSAITCRVTGPDGAPVKDGMEVAFVIEEGAGSLASEDVKETISESHIIVTTSTGVIEGEELTSTTEVGLSVRFPISVLVSIYRVINGEEYKAVNYADGAEVSGKGITLEIPLPNKQTIVKITYSSGGIAEAKYCAPSLPVMTVEELFTVKPYTAYIRCTAGGEDALVSIDVSAPSVKSTSAPDKKEYLPWQWLYFPKESENGKKGVFTATPSKEEYEEPRRLPTRSGYTIDFDNTSSETVEENCKTNKKTVGEKTYIILTVQGEKRKVEEDWIDKKGNIHGKRWVKDEDTKEAIEGAKVQIDWNNDGYGPFGDGYIDEEIVTISNGSFTFTKGKRGKHAIRIYHNDYEVLEDQIEIPGFSNQGIVEAGYEYVPVEYYAKVRWRYVSK</sequence>
<evidence type="ECO:0000313" key="1">
    <source>
        <dbReference type="EMBL" id="MBN1572805.1"/>
    </source>
</evidence>
<reference evidence="1" key="2">
    <citation type="submission" date="2021-01" db="EMBL/GenBank/DDBJ databases">
        <authorList>
            <person name="Hahn C.R."/>
            <person name="Youssef N.H."/>
            <person name="Elshahed M."/>
        </authorList>
    </citation>
    <scope>NUCLEOTIDE SEQUENCE</scope>
    <source>
        <strain evidence="1">Zod_Metabat.24</strain>
    </source>
</reference>
<protein>
    <submittedName>
        <fullName evidence="1">Uncharacterized protein</fullName>
    </submittedName>
</protein>
<name>A0A9D8KF28_9DELT</name>
<proteinExistence type="predicted"/>
<organism evidence="1 2">
    <name type="scientific">Candidatus Zymogenus saltonus</name>
    <dbReference type="NCBI Taxonomy" id="2844893"/>
    <lineage>
        <taxon>Bacteria</taxon>
        <taxon>Deltaproteobacteria</taxon>
        <taxon>Candidatus Zymogenia</taxon>
        <taxon>Candidatus Zymogeniales</taxon>
        <taxon>Candidatus Zymogenaceae</taxon>
        <taxon>Candidatus Zymogenus</taxon>
    </lineage>
</organism>